<feature type="domain" description="Reverse transcriptase" evidence="8">
    <location>
        <begin position="1"/>
        <end position="94"/>
    </location>
</feature>
<feature type="region of interest" description="Disordered" evidence="6">
    <location>
        <begin position="932"/>
        <end position="960"/>
    </location>
</feature>
<dbReference type="EnsemblMetazoa" id="AALFPA23_024722.R36849">
    <property type="protein sequence ID" value="AALFPA23_024722.P36849"/>
    <property type="gene ID" value="AALFPA23_024722"/>
</dbReference>
<feature type="domain" description="PHD-type" evidence="7">
    <location>
        <begin position="372"/>
        <end position="423"/>
    </location>
</feature>
<dbReference type="SUPFAM" id="SSF56672">
    <property type="entry name" value="DNA/RNA polymerases"/>
    <property type="match status" value="1"/>
</dbReference>
<dbReference type="Gene3D" id="3.30.40.10">
    <property type="entry name" value="Zinc/RING finger domain, C3HC4 (zinc finger)"/>
    <property type="match status" value="1"/>
</dbReference>
<dbReference type="CDD" id="cd10442">
    <property type="entry name" value="GIY-YIG_PLEs"/>
    <property type="match status" value="1"/>
</dbReference>
<dbReference type="SUPFAM" id="SSF53098">
    <property type="entry name" value="Ribonuclease H-like"/>
    <property type="match status" value="1"/>
</dbReference>
<dbReference type="PANTHER" id="PTHR47331:SF1">
    <property type="entry name" value="GAG-LIKE PROTEIN"/>
    <property type="match status" value="1"/>
</dbReference>
<evidence type="ECO:0008006" key="12">
    <source>
        <dbReference type="Google" id="ProtNLM"/>
    </source>
</evidence>
<keyword evidence="3" id="KW-0862">Zinc</keyword>
<feature type="compositionally biased region" description="Polar residues" evidence="6">
    <location>
        <begin position="544"/>
        <end position="593"/>
    </location>
</feature>
<dbReference type="PROSITE" id="PS50016">
    <property type="entry name" value="ZF_PHD_2"/>
    <property type="match status" value="1"/>
</dbReference>
<dbReference type="SUPFAM" id="SSF57903">
    <property type="entry name" value="FYVE/PHD zinc finger"/>
    <property type="match status" value="1"/>
</dbReference>
<sequence length="2413" mass="271260">MGSKLSPLLADLFMSDFENQAQKKKLFPRIWWRYVDDVFAPVKERYLDQTLSMLNSQHNTIKFTVEKEVEGRLPFLDLLISRKEDSTLKFGIYRKPTSTDRYITSDSNHFGAQKQAAFHSMAHRLFNVPMAKEEFEEEKDRIYSAAEVNGYDKPFVDKIIRKHKRKTQRNSITTLQPDTKEVKRVSLPFYPKITNPIKTTLHRQGLHVVHKSENTLRDLLCNLKDKVPPDEQSGIYQIPCKDCPAVYIGQTRRKVKVRIREHKNAVVSKKSNESSVAAHTVETDHEIDWGSAKIVKTAAAAAAAQEAEADSRVCLERWPAEDVVVVVVVDGDGGGDVRSGSGGARLTWRVPANGGGSSMNPALGEREVSNMDRHCPLCTEPDSPVSMIDCARCQKRYHHSCAGVQDDNPGTSSTYYCRLCVPRDPAPSVSMSKSASTTASAREARLQLEMLQLEEEKRVHEMLMVQRAEAEKQLQERAMQLERERSEKAIAEKIELEKVFITRKYDLLRAQVEESEDGRSVRSRRSSVKSIEKVQRWIDKHPVTLTSNSGDRTPTGTTSQQGISSNQLQPPITTLPSTSGLQNHQSAAAINSDASKDQSSGAAGLPSSGLDVPSEISPLGPTTGAANLLAACHSTPLAPPAATSQPAVNDVVRDDQLNRTYSAPLNHLISAGKGLEAEKVASAASVNIPAAINARLANPYEAINYPAHQQGMGFNPVPVPSCGAQAVNFNTPTAQQLAARHVVPKELPQFSGNPAEWPLFWSSYETSTNICGYSEAENLMRLQRCLKGEARKAVNCFLLHPMNVPEIIRTLSTLYGRPESIIGTLLAEVRAAPAPRSEKLESVINFGLVVRNLCAHLVATGQEMHLANPMLVNELVDKLPANIKLDWALYTQRAARADLRTFSDYMNVIVDAASRVTPVMDKPKGKAVINAHASTDHGGRNQGDYKPAATRPGFNKPQSGGGERLCMVCKTSGHKPKDCSSFKSKSLENRWKIAQELHLCRRCLYPHGKWPCKAPMCGTDGCGQRHHRLLHPGNPVEERQPAAASISVSGVVNVHQHCHNKVLFRIVPVELHANGRSVQTFAFLDGGSDTTLVEKSLVEQLALHGPVSPLCMQWTNGVKRMEEDSMKVQIQISGVGQRKQFQLRGVQTVESLDLPRQSVHFKELEDRFAYLRGLPVLSYDNVVPGILIGLDNTSVKNSLKQREGKEGEPVATKTRLGWVVYGSTGPTDQVTSHRVLHVCTRSHDDDLDGLIKQFFSTESVGVSVVKPAESADDQRARKILEATTVRTPSGRYQTGLLWKYDEFEFPNSRPMAERRLKCLERRLSKSPELYTKMRKQIADYQTKGYAHRASQRELEESDPNRIWYLPLGIVVNPRKPEKLRIIWDAAAVVQGISFNSALLKGPDLLVPLQAVLCRYRQKEIAISADIMEMFHQVEVRPEDRQAQRFLWRDKPEDPIQVFVMDVVIFGSTCSPCSTQFAKNLNAMEHSMELPEAAAAIIENHYVDDYLDSVDSVDEAVKLASDVRTVHARGGFQIRHWMSNSPEVLRRIGEQNSQEVKSFVMDKDSQQERILGMVWLPSEDVFSYTTSFRRDLERLFDAAVTPTKREVLRLVMSLFDPLGLVASFVIEGKVIIQEVWRSKVGWDEQIPGEILPRWQQWLEILRSLDKVKIPRCYFPGYSQEAYESLELHVFVDASESAFAAAAYFRVVDNGTIRCCLVSAKTKVAPLQSIGIPRLELQAATIGTRLMKTVTENHTIPIKRRVMWSDSKTVLAWLRSDHRRYRQFVAFRITEILEDSNVADWRWVPTKLNVADEATKWGKGPNYHENCRWFNGPAFLYEDESKWPEEDSAQEDHSAEELRNVRIHVQHTAEPVVPFQRFSKWERLVRAIAYVRRFYQNCQHKRNGSAITTGFLSCEELNAAEYLVWKLVQEEVFPAESDVLRSNLHEPSDQRKAVEKNSGIYKLAPFLGEGEVIRKDSRIKASPYVSYNTKFPIIVPKQHYVTHLLVNWYHRQYGHSNGETVVNEIRQKYHIPKLRVIVRKIAKCCTWCSVYRCVPQVPRMGPLPIARLTPYVRAFTFVGLDYFGPLTVRVGRASAKRWVALFTCLTTRAIHLEVATSLSTESCIQAIRRFIARRGAPQEVYSDQGTNFQGVSSELARQIRSINGTLAATITNYRTQWKFNPPYAPHMGGVWERLVRSVKRALSSLLTDRNPDDETLATALAEVESLVNSRPLTYLPLESEEHEALTPNHFLLLSSSGVVQPATKPTHDAEALRSNWGMIKVMLDNFWRRWLREYLPVMSPQSKWFGEVRNVQVGDLVMIANEKERNSWTRGRIRQVYPGRDGRVRRVDVQTTAGIQQRPVSKIAVLNVAEDVGIAEGSGSNTVGGMCATESEAFSTTLTSTERDTRDRVETNAVN</sequence>
<keyword evidence="2 4" id="KW-0863">Zinc-finger</keyword>
<accession>A0ABM2A5R8</accession>
<dbReference type="InterPro" id="IPR011011">
    <property type="entry name" value="Znf_FYVE_PHD"/>
</dbReference>
<dbReference type="GeneID" id="134286310"/>
<dbReference type="InterPro" id="IPR008042">
    <property type="entry name" value="Retrotrans_Pao"/>
</dbReference>
<dbReference type="InterPro" id="IPR019786">
    <property type="entry name" value="Zinc_finger_PHD-type_CS"/>
</dbReference>
<keyword evidence="1" id="KW-0479">Metal-binding</keyword>
<dbReference type="PROSITE" id="PS50878">
    <property type="entry name" value="RT_POL"/>
    <property type="match status" value="1"/>
</dbReference>
<reference evidence="11" key="1">
    <citation type="journal article" date="2015" name="Proc. Natl. Acad. Sci. U.S.A.">
        <title>Genome sequence of the Asian Tiger mosquito, Aedes albopictus, reveals insights into its biology, genetics, and evolution.</title>
        <authorList>
            <person name="Chen X.G."/>
            <person name="Jiang X."/>
            <person name="Gu J."/>
            <person name="Xu M."/>
            <person name="Wu Y."/>
            <person name="Deng Y."/>
            <person name="Zhang C."/>
            <person name="Bonizzoni M."/>
            <person name="Dermauw W."/>
            <person name="Vontas J."/>
            <person name="Armbruster P."/>
            <person name="Huang X."/>
            <person name="Yang Y."/>
            <person name="Zhang H."/>
            <person name="He W."/>
            <person name="Peng H."/>
            <person name="Liu Y."/>
            <person name="Wu K."/>
            <person name="Chen J."/>
            <person name="Lirakis M."/>
            <person name="Topalis P."/>
            <person name="Van Leeuwen T."/>
            <person name="Hall A.B."/>
            <person name="Jiang X."/>
            <person name="Thorpe C."/>
            <person name="Mueller R.L."/>
            <person name="Sun C."/>
            <person name="Waterhouse R.M."/>
            <person name="Yan G."/>
            <person name="Tu Z.J."/>
            <person name="Fang X."/>
            <person name="James A.A."/>
        </authorList>
    </citation>
    <scope>NUCLEOTIDE SEQUENCE [LARGE SCALE GENOMIC DNA]</scope>
    <source>
        <strain evidence="11">Foshan</strain>
    </source>
</reference>
<dbReference type="InterPro" id="IPR036397">
    <property type="entry name" value="RNaseH_sf"/>
</dbReference>
<dbReference type="InterPro" id="IPR005312">
    <property type="entry name" value="DUF1759"/>
</dbReference>
<dbReference type="InterPro" id="IPR000477">
    <property type="entry name" value="RT_dom"/>
</dbReference>
<evidence type="ECO:0000256" key="4">
    <source>
        <dbReference type="PROSITE-ProRule" id="PRU00146"/>
    </source>
</evidence>
<dbReference type="RefSeq" id="XP_062703897.1">
    <property type="nucleotide sequence ID" value="XM_062847913.1"/>
</dbReference>
<dbReference type="InterPro" id="IPR013083">
    <property type="entry name" value="Znf_RING/FYVE/PHD"/>
</dbReference>
<dbReference type="InterPro" id="IPR040676">
    <property type="entry name" value="DUF5641"/>
</dbReference>
<evidence type="ECO:0000259" key="7">
    <source>
        <dbReference type="PROSITE" id="PS50016"/>
    </source>
</evidence>
<dbReference type="Pfam" id="PF18701">
    <property type="entry name" value="DUF5641"/>
    <property type="match status" value="1"/>
</dbReference>
<evidence type="ECO:0000256" key="1">
    <source>
        <dbReference type="ARBA" id="ARBA00022723"/>
    </source>
</evidence>
<dbReference type="InterPro" id="IPR019787">
    <property type="entry name" value="Znf_PHD-finger"/>
</dbReference>
<feature type="compositionally biased region" description="Basic and acidic residues" evidence="6">
    <location>
        <begin position="2399"/>
        <end position="2413"/>
    </location>
</feature>
<dbReference type="InterPro" id="IPR001584">
    <property type="entry name" value="Integrase_cat-core"/>
</dbReference>
<dbReference type="PROSITE" id="PS50994">
    <property type="entry name" value="INTEGRASE"/>
    <property type="match status" value="1"/>
</dbReference>
<dbReference type="InterPro" id="IPR058912">
    <property type="entry name" value="HTH_animal"/>
</dbReference>
<dbReference type="CDD" id="cd00304">
    <property type="entry name" value="RT_like"/>
    <property type="match status" value="1"/>
</dbReference>
<organism evidence="10 11">
    <name type="scientific">Aedes albopictus</name>
    <name type="common">Asian tiger mosquito</name>
    <name type="synonym">Stegomyia albopicta</name>
    <dbReference type="NCBI Taxonomy" id="7160"/>
    <lineage>
        <taxon>Eukaryota</taxon>
        <taxon>Metazoa</taxon>
        <taxon>Ecdysozoa</taxon>
        <taxon>Arthropoda</taxon>
        <taxon>Hexapoda</taxon>
        <taxon>Insecta</taxon>
        <taxon>Pterygota</taxon>
        <taxon>Neoptera</taxon>
        <taxon>Endopterygota</taxon>
        <taxon>Diptera</taxon>
        <taxon>Nematocera</taxon>
        <taxon>Culicoidea</taxon>
        <taxon>Culicidae</taxon>
        <taxon>Culicinae</taxon>
        <taxon>Aedini</taxon>
        <taxon>Aedes</taxon>
        <taxon>Stegomyia</taxon>
    </lineage>
</organism>
<dbReference type="Pfam" id="PF00628">
    <property type="entry name" value="PHD"/>
    <property type="match status" value="1"/>
</dbReference>
<dbReference type="Gene3D" id="3.30.420.10">
    <property type="entry name" value="Ribonuclease H-like superfamily/Ribonuclease H"/>
    <property type="match status" value="1"/>
</dbReference>
<keyword evidence="5" id="KW-0175">Coiled coil</keyword>
<dbReference type="Pfam" id="PF05380">
    <property type="entry name" value="Peptidase_A17"/>
    <property type="match status" value="1"/>
</dbReference>
<evidence type="ECO:0000313" key="10">
    <source>
        <dbReference type="EnsemblMetazoa" id="AALFPA23_024722.P36849"/>
    </source>
</evidence>
<feature type="compositionally biased region" description="Low complexity" evidence="6">
    <location>
        <begin position="599"/>
        <end position="610"/>
    </location>
</feature>
<dbReference type="PANTHER" id="PTHR47331">
    <property type="entry name" value="PHD-TYPE DOMAIN-CONTAINING PROTEIN"/>
    <property type="match status" value="1"/>
</dbReference>
<dbReference type="InterPro" id="IPR012337">
    <property type="entry name" value="RNaseH-like_sf"/>
</dbReference>
<name>A0ABM2A5R8_AEDAL</name>
<feature type="region of interest" description="Disordered" evidence="6">
    <location>
        <begin position="542"/>
        <end position="619"/>
    </location>
</feature>
<proteinExistence type="predicted"/>
<keyword evidence="11" id="KW-1185">Reference proteome</keyword>
<reference evidence="10" key="2">
    <citation type="submission" date="2025-05" db="UniProtKB">
        <authorList>
            <consortium name="EnsemblMetazoa"/>
        </authorList>
    </citation>
    <scope>IDENTIFICATION</scope>
    <source>
        <strain evidence="10">Foshan</strain>
    </source>
</reference>
<dbReference type="InterPro" id="IPR043502">
    <property type="entry name" value="DNA/RNA_pol_sf"/>
</dbReference>
<feature type="region of interest" description="Disordered" evidence="6">
    <location>
        <begin position="2392"/>
        <end position="2413"/>
    </location>
</feature>
<protein>
    <recommendedName>
        <fullName evidence="12">Reverse transcriptase</fullName>
    </recommendedName>
</protein>
<evidence type="ECO:0000256" key="3">
    <source>
        <dbReference type="ARBA" id="ARBA00022833"/>
    </source>
</evidence>
<dbReference type="PROSITE" id="PS01359">
    <property type="entry name" value="ZF_PHD_1"/>
    <property type="match status" value="1"/>
</dbReference>
<evidence type="ECO:0000259" key="8">
    <source>
        <dbReference type="PROSITE" id="PS50878"/>
    </source>
</evidence>
<dbReference type="Pfam" id="PF03564">
    <property type="entry name" value="DUF1759"/>
    <property type="match status" value="1"/>
</dbReference>
<evidence type="ECO:0000256" key="2">
    <source>
        <dbReference type="ARBA" id="ARBA00022771"/>
    </source>
</evidence>
<evidence type="ECO:0000256" key="5">
    <source>
        <dbReference type="SAM" id="Coils"/>
    </source>
</evidence>
<evidence type="ECO:0000259" key="9">
    <source>
        <dbReference type="PROSITE" id="PS50994"/>
    </source>
</evidence>
<dbReference type="Proteomes" id="UP000069940">
    <property type="component" value="Unassembled WGS sequence"/>
</dbReference>
<feature type="coiled-coil region" evidence="5">
    <location>
        <begin position="453"/>
        <end position="491"/>
    </location>
</feature>
<dbReference type="Pfam" id="PF26215">
    <property type="entry name" value="HTH_animal"/>
    <property type="match status" value="1"/>
</dbReference>
<dbReference type="CDD" id="cd01644">
    <property type="entry name" value="RT_pepA17"/>
    <property type="match status" value="1"/>
</dbReference>
<evidence type="ECO:0000313" key="11">
    <source>
        <dbReference type="Proteomes" id="UP000069940"/>
    </source>
</evidence>
<evidence type="ECO:0000256" key="6">
    <source>
        <dbReference type="SAM" id="MobiDB-lite"/>
    </source>
</evidence>
<feature type="domain" description="Integrase catalytic" evidence="9">
    <location>
        <begin position="2064"/>
        <end position="2253"/>
    </location>
</feature>